<name>A0A371HTP6_MUCPR</name>
<evidence type="ECO:0000256" key="1">
    <source>
        <dbReference type="SAM" id="Phobius"/>
    </source>
</evidence>
<keyword evidence="3" id="KW-1185">Reference proteome</keyword>
<feature type="transmembrane region" description="Helical" evidence="1">
    <location>
        <begin position="88"/>
        <end position="108"/>
    </location>
</feature>
<organism evidence="2 3">
    <name type="scientific">Mucuna pruriens</name>
    <name type="common">Velvet bean</name>
    <name type="synonym">Dolichos pruriens</name>
    <dbReference type="NCBI Taxonomy" id="157652"/>
    <lineage>
        <taxon>Eukaryota</taxon>
        <taxon>Viridiplantae</taxon>
        <taxon>Streptophyta</taxon>
        <taxon>Embryophyta</taxon>
        <taxon>Tracheophyta</taxon>
        <taxon>Spermatophyta</taxon>
        <taxon>Magnoliopsida</taxon>
        <taxon>eudicotyledons</taxon>
        <taxon>Gunneridae</taxon>
        <taxon>Pentapetalae</taxon>
        <taxon>rosids</taxon>
        <taxon>fabids</taxon>
        <taxon>Fabales</taxon>
        <taxon>Fabaceae</taxon>
        <taxon>Papilionoideae</taxon>
        <taxon>50 kb inversion clade</taxon>
        <taxon>NPAAA clade</taxon>
        <taxon>indigoferoid/millettioid clade</taxon>
        <taxon>Phaseoleae</taxon>
        <taxon>Mucuna</taxon>
    </lineage>
</organism>
<gene>
    <name evidence="2" type="ORF">CR513_09908</name>
</gene>
<evidence type="ECO:0000313" key="3">
    <source>
        <dbReference type="Proteomes" id="UP000257109"/>
    </source>
</evidence>
<sequence length="273" mass="30633">MSSSMEGSRHSRPGYVGSRSDNYWGGGFFFSYSYHACESFESSSEEGNATFIPTCPNPMVVKAISFPRLGVLLLLLERGKGCKMFHSLAIAGCMVLSICSFNVLLHLFETTIISYFGQNFMVAEACLAMEKVFLGGLYPTRPYTYAYRTIFIELGVRFPLLKFECGVLPKLDFPHGVLNLVLPSLDGVHCGQIHVCWLAFSGVQMGGILELYTSSYKSFKGDFVKISPISANKNEVLFIEDEQPHFPFYQQSRPNKNSSLIVKMLRQSLRRKT</sequence>
<dbReference type="AlphaFoldDB" id="A0A371HTP6"/>
<dbReference type="EMBL" id="QJKJ01001744">
    <property type="protein sequence ID" value="RDY06152.1"/>
    <property type="molecule type" value="Genomic_DNA"/>
</dbReference>
<feature type="non-terminal residue" evidence="2">
    <location>
        <position position="273"/>
    </location>
</feature>
<keyword evidence="1" id="KW-0812">Transmembrane</keyword>
<keyword evidence="1" id="KW-1133">Transmembrane helix</keyword>
<accession>A0A371HTP6</accession>
<dbReference type="Proteomes" id="UP000257109">
    <property type="component" value="Unassembled WGS sequence"/>
</dbReference>
<proteinExistence type="predicted"/>
<evidence type="ECO:0000313" key="2">
    <source>
        <dbReference type="EMBL" id="RDY06152.1"/>
    </source>
</evidence>
<keyword evidence="1" id="KW-0472">Membrane</keyword>
<comment type="caution">
    <text evidence="2">The sequence shown here is derived from an EMBL/GenBank/DDBJ whole genome shotgun (WGS) entry which is preliminary data.</text>
</comment>
<reference evidence="2" key="1">
    <citation type="submission" date="2018-05" db="EMBL/GenBank/DDBJ databases">
        <title>Draft genome of Mucuna pruriens seed.</title>
        <authorList>
            <person name="Nnadi N.E."/>
            <person name="Vos R."/>
            <person name="Hasami M.H."/>
            <person name="Devisetty U.K."/>
            <person name="Aguiy J.C."/>
        </authorList>
    </citation>
    <scope>NUCLEOTIDE SEQUENCE [LARGE SCALE GENOMIC DNA]</scope>
    <source>
        <strain evidence="2">JCA_2017</strain>
    </source>
</reference>
<protein>
    <submittedName>
        <fullName evidence="2">Uncharacterized protein</fullName>
    </submittedName>
</protein>